<organism evidence="3 4">
    <name type="scientific">Nitratireductor basaltis</name>
    <dbReference type="NCBI Taxonomy" id="472175"/>
    <lineage>
        <taxon>Bacteria</taxon>
        <taxon>Pseudomonadati</taxon>
        <taxon>Pseudomonadota</taxon>
        <taxon>Alphaproteobacteria</taxon>
        <taxon>Hyphomicrobiales</taxon>
        <taxon>Phyllobacteriaceae</taxon>
        <taxon>Nitratireductor</taxon>
    </lineage>
</organism>
<dbReference type="EMBL" id="JMQM01000001">
    <property type="protein sequence ID" value="KFB09834.1"/>
    <property type="molecule type" value="Genomic_DNA"/>
</dbReference>
<gene>
    <name evidence="3" type="ORF">EL18_00853</name>
</gene>
<dbReference type="InterPro" id="IPR035437">
    <property type="entry name" value="SNase_OB-fold_sf"/>
</dbReference>
<evidence type="ECO:0000313" key="4">
    <source>
        <dbReference type="Proteomes" id="UP000053675"/>
    </source>
</evidence>
<feature type="domain" description="TNase-like" evidence="2">
    <location>
        <begin position="80"/>
        <end position="172"/>
    </location>
</feature>
<feature type="transmembrane region" description="Helical" evidence="1">
    <location>
        <begin position="20"/>
        <end position="45"/>
    </location>
</feature>
<keyword evidence="1" id="KW-0812">Transmembrane</keyword>
<dbReference type="PROSITE" id="PS50830">
    <property type="entry name" value="TNASE_3"/>
    <property type="match status" value="1"/>
</dbReference>
<evidence type="ECO:0000313" key="3">
    <source>
        <dbReference type="EMBL" id="KFB09834.1"/>
    </source>
</evidence>
<dbReference type="SUPFAM" id="SSF50199">
    <property type="entry name" value="Staphylococcal nuclease"/>
    <property type="match status" value="1"/>
</dbReference>
<dbReference type="Pfam" id="PF00565">
    <property type="entry name" value="SNase"/>
    <property type="match status" value="1"/>
</dbReference>
<comment type="caution">
    <text evidence="3">The sequence shown here is derived from an EMBL/GenBank/DDBJ whole genome shotgun (WGS) entry which is preliminary data.</text>
</comment>
<keyword evidence="1" id="KW-1133">Transmembrane helix</keyword>
<sequence length="184" mass="20592">MGRGRQPEAGRYRKRSQSGILRILKDFYGLAVLAACMAFAAGYYLSVPGELARFVPFLAYAPTPEDTTHARFGICGHGPRVNCIVDGDTVYVRGDKIRLSDINTPELFSPQCRREAELAARAQKRLQELMNQGPIKLQSGVGRDRDVYGRKLRKITHKGRSVGDYLVAEGLAHKWRGHKQSWCS</sequence>
<proteinExistence type="predicted"/>
<accession>A0A084UA48</accession>
<dbReference type="Gene3D" id="2.40.50.90">
    <property type="match status" value="1"/>
</dbReference>
<name>A0A084UA48_9HYPH</name>
<reference evidence="3 4" key="1">
    <citation type="submission" date="2014-05" db="EMBL/GenBank/DDBJ databases">
        <title>Draft Genome Sequence of Nitratireductor basaltis Strain UMTGB225, A Marine Bacterium Isolated from Green Barrel Tunicate.</title>
        <authorList>
            <person name="Gan H.Y."/>
        </authorList>
    </citation>
    <scope>NUCLEOTIDE SEQUENCE [LARGE SCALE GENOMIC DNA]</scope>
    <source>
        <strain evidence="3 4">UMTGB225</strain>
    </source>
</reference>
<evidence type="ECO:0000256" key="1">
    <source>
        <dbReference type="SAM" id="Phobius"/>
    </source>
</evidence>
<dbReference type="eggNOG" id="COG1525">
    <property type="taxonomic scope" value="Bacteria"/>
</dbReference>
<keyword evidence="4" id="KW-1185">Reference proteome</keyword>
<dbReference type="AlphaFoldDB" id="A0A084UA48"/>
<protein>
    <submittedName>
        <fullName evidence="3">Nuclease (SNase-like) protein</fullName>
    </submittedName>
</protein>
<evidence type="ECO:0000259" key="2">
    <source>
        <dbReference type="PROSITE" id="PS50830"/>
    </source>
</evidence>
<dbReference type="InterPro" id="IPR016071">
    <property type="entry name" value="Staphylococal_nuclease_OB-fold"/>
</dbReference>
<dbReference type="STRING" id="472175.EL18_00853"/>
<dbReference type="PATRIC" id="fig|472175.3.peg.865"/>
<keyword evidence="1" id="KW-0472">Membrane</keyword>
<dbReference type="Proteomes" id="UP000053675">
    <property type="component" value="Unassembled WGS sequence"/>
</dbReference>